<gene>
    <name evidence="3" type="ORF">PsYK624_158600</name>
</gene>
<accession>A0A9P3GQE3</accession>
<name>A0A9P3GQE3_9APHY</name>
<dbReference type="AlphaFoldDB" id="A0A9P3GQE3"/>
<keyword evidence="2" id="KW-1133">Transmembrane helix</keyword>
<feature type="compositionally biased region" description="Low complexity" evidence="1">
    <location>
        <begin position="65"/>
        <end position="87"/>
    </location>
</feature>
<evidence type="ECO:0000256" key="1">
    <source>
        <dbReference type="SAM" id="MobiDB-lite"/>
    </source>
</evidence>
<evidence type="ECO:0008006" key="5">
    <source>
        <dbReference type="Google" id="ProtNLM"/>
    </source>
</evidence>
<reference evidence="3 4" key="1">
    <citation type="submission" date="2021-08" db="EMBL/GenBank/DDBJ databases">
        <title>Draft Genome Sequence of Phanerochaete sordida strain YK-624.</title>
        <authorList>
            <person name="Mori T."/>
            <person name="Dohra H."/>
            <person name="Suzuki T."/>
            <person name="Kawagishi H."/>
            <person name="Hirai H."/>
        </authorList>
    </citation>
    <scope>NUCLEOTIDE SEQUENCE [LARGE SCALE GENOMIC DNA]</scope>
    <source>
        <strain evidence="3 4">YK-624</strain>
    </source>
</reference>
<evidence type="ECO:0000313" key="3">
    <source>
        <dbReference type="EMBL" id="GJE99592.1"/>
    </source>
</evidence>
<proteinExistence type="predicted"/>
<keyword evidence="2" id="KW-0472">Membrane</keyword>
<keyword evidence="4" id="KW-1185">Reference proteome</keyword>
<dbReference type="EMBL" id="BPQB01000113">
    <property type="protein sequence ID" value="GJE99592.1"/>
    <property type="molecule type" value="Genomic_DNA"/>
</dbReference>
<feature type="region of interest" description="Disordered" evidence="1">
    <location>
        <begin position="1"/>
        <end position="20"/>
    </location>
</feature>
<evidence type="ECO:0000313" key="4">
    <source>
        <dbReference type="Proteomes" id="UP000703269"/>
    </source>
</evidence>
<comment type="caution">
    <text evidence="3">The sequence shown here is derived from an EMBL/GenBank/DDBJ whole genome shotgun (WGS) entry which is preliminary data.</text>
</comment>
<evidence type="ECO:0000256" key="2">
    <source>
        <dbReference type="SAM" id="Phobius"/>
    </source>
</evidence>
<sequence>MSTSAPARPDDAQTPPKSQGVPRWVPISLLALTTAALVVPVVLLRRHKSTVLSNALKDAPPPPRRTATTGGKAVVPPAVPTASTSTSGSARAAKEAVPRARPEDDFNFALYGAKAFGYATLMVTGGALVSVWGVKTYMGVKDTQEFADRMRTLVRTKLPVLSSRIHRPPADDDHTATIRNDPARVDAPHIVISAQSGEAEWAWPDAEKRLVDAYERGGFSGWAQAALQELEAEGRSERRKRGHE</sequence>
<dbReference type="OrthoDB" id="5346979at2759"/>
<protein>
    <recommendedName>
        <fullName evidence="5">Altered inheritance of mitochondria protein 11</fullName>
    </recommendedName>
</protein>
<feature type="transmembrane region" description="Helical" evidence="2">
    <location>
        <begin position="24"/>
        <end position="44"/>
    </location>
</feature>
<feature type="region of interest" description="Disordered" evidence="1">
    <location>
        <begin position="54"/>
        <end position="98"/>
    </location>
</feature>
<keyword evidence="2" id="KW-0812">Transmembrane</keyword>
<dbReference type="Proteomes" id="UP000703269">
    <property type="component" value="Unassembled WGS sequence"/>
</dbReference>
<organism evidence="3 4">
    <name type="scientific">Phanerochaete sordida</name>
    <dbReference type="NCBI Taxonomy" id="48140"/>
    <lineage>
        <taxon>Eukaryota</taxon>
        <taxon>Fungi</taxon>
        <taxon>Dikarya</taxon>
        <taxon>Basidiomycota</taxon>
        <taxon>Agaricomycotina</taxon>
        <taxon>Agaricomycetes</taxon>
        <taxon>Polyporales</taxon>
        <taxon>Phanerochaetaceae</taxon>
        <taxon>Phanerochaete</taxon>
    </lineage>
</organism>